<evidence type="ECO:0000256" key="1">
    <source>
        <dbReference type="ARBA" id="ARBA00005947"/>
    </source>
</evidence>
<name>A0ABY4E558_9NEIS</name>
<keyword evidence="4" id="KW-1185">Reference proteome</keyword>
<dbReference type="PANTHER" id="PTHR10625">
    <property type="entry name" value="HISTONE DEACETYLASE HDAC1-RELATED"/>
    <property type="match status" value="1"/>
</dbReference>
<dbReference type="InterPro" id="IPR023696">
    <property type="entry name" value="Ureohydrolase_dom_sf"/>
</dbReference>
<evidence type="ECO:0000259" key="2">
    <source>
        <dbReference type="Pfam" id="PF00850"/>
    </source>
</evidence>
<feature type="domain" description="Histone deacetylase" evidence="2">
    <location>
        <begin position="38"/>
        <end position="325"/>
    </location>
</feature>
<organism evidence="3 4">
    <name type="scientific">Vitreoscilla massiliensis</name>
    <dbReference type="NCBI Taxonomy" id="1689272"/>
    <lineage>
        <taxon>Bacteria</taxon>
        <taxon>Pseudomonadati</taxon>
        <taxon>Pseudomonadota</taxon>
        <taxon>Betaproteobacteria</taxon>
        <taxon>Neisseriales</taxon>
        <taxon>Neisseriaceae</taxon>
        <taxon>Vitreoscilla</taxon>
    </lineage>
</organism>
<gene>
    <name evidence="3" type="ORF">LVJ82_06460</name>
</gene>
<dbReference type="InterPro" id="IPR000286">
    <property type="entry name" value="HDACs"/>
</dbReference>
<dbReference type="Pfam" id="PF00850">
    <property type="entry name" value="Hist_deacetyl"/>
    <property type="match status" value="1"/>
</dbReference>
<comment type="similarity">
    <text evidence="1">Belongs to the histone deacetylase family.</text>
</comment>
<dbReference type="SUPFAM" id="SSF52768">
    <property type="entry name" value="Arginase/deacetylase"/>
    <property type="match status" value="1"/>
</dbReference>
<dbReference type="PANTHER" id="PTHR10625:SF31">
    <property type="entry name" value="HISTONE DEACETYLASE DOMAIN-CONTAINING PROTEIN"/>
    <property type="match status" value="1"/>
</dbReference>
<dbReference type="RefSeq" id="WP_058304938.1">
    <property type="nucleotide sequence ID" value="NZ_CABKVG010000005.1"/>
</dbReference>
<reference evidence="3 4" key="1">
    <citation type="journal article" date="2022" name="Res Sq">
        <title>Evolution of multicellular longitudinally dividing oral cavity symbionts (Neisseriaceae).</title>
        <authorList>
            <person name="Nyongesa S."/>
            <person name="Weber P."/>
            <person name="Bernet E."/>
            <person name="Pullido F."/>
            <person name="Nieckarz M."/>
            <person name="Delaby M."/>
            <person name="Nieves C."/>
            <person name="Viehboeck T."/>
            <person name="Krause N."/>
            <person name="Rivera-Millot A."/>
            <person name="Nakamura A."/>
            <person name="Vischer N."/>
            <person name="VanNieuwenhze M."/>
            <person name="Brun Y."/>
            <person name="Cava F."/>
            <person name="Bulgheresi S."/>
            <person name="Veyrier F."/>
        </authorList>
    </citation>
    <scope>NUCLEOTIDE SEQUENCE [LARGE SCALE GENOMIC DNA]</scope>
    <source>
        <strain evidence="3 4">SN4</strain>
    </source>
</reference>
<dbReference type="InterPro" id="IPR037138">
    <property type="entry name" value="His_deacetylse_dom_sf"/>
</dbReference>
<accession>A0ABY4E558</accession>
<proteinExistence type="inferred from homology"/>
<dbReference type="Proteomes" id="UP000832011">
    <property type="component" value="Chromosome"/>
</dbReference>
<dbReference type="EMBL" id="CP091511">
    <property type="protein sequence ID" value="UOO90614.1"/>
    <property type="molecule type" value="Genomic_DNA"/>
</dbReference>
<dbReference type="InterPro" id="IPR023801">
    <property type="entry name" value="His_deacetylse_dom"/>
</dbReference>
<dbReference type="CDD" id="cd09996">
    <property type="entry name" value="HDAC_classII_1"/>
    <property type="match status" value="1"/>
</dbReference>
<sequence>MAETARTGFVWHEIYMWHDTSGYAGLFEANEHIQPYRHYEAPEAKRRIRNLLEVSGVLEGLLPINAVQPTDADLLRVHTGAYLDKVKALDGKHGVLDGETKVALASVKIARLSAGGAMAAVAAVAEGRVQNAYALTRPPGHHATPDEGLGFCIFANAALAARHAQAVYGLDKVAIIDWDVHHGNGTEACFYDDPSVLTISLHQDNLFPQDSGRIEDMGEGAGIGHNINIPLPAGSGDGAYRYAFERVVLPALQQFEPDLIIIACGFDSSIEDPLGRMMLHADSYAMLTQMLMDAAHELCDDRLVVIHEGGYNPMTTPYLGLSVVETLSGLHSGISDPALAAHKATAGQDLQALQRDMVDAVVAQHASLAQSLLTV</sequence>
<evidence type="ECO:0000313" key="4">
    <source>
        <dbReference type="Proteomes" id="UP000832011"/>
    </source>
</evidence>
<evidence type="ECO:0000313" key="3">
    <source>
        <dbReference type="EMBL" id="UOO90614.1"/>
    </source>
</evidence>
<dbReference type="Gene3D" id="3.40.800.20">
    <property type="entry name" value="Histone deacetylase domain"/>
    <property type="match status" value="1"/>
</dbReference>
<dbReference type="PRINTS" id="PR01270">
    <property type="entry name" value="HDASUPER"/>
</dbReference>
<protein>
    <submittedName>
        <fullName evidence="3">Class II histone deacetylase</fullName>
    </submittedName>
</protein>